<reference evidence="3" key="1">
    <citation type="submission" date="2017-03" db="EMBL/GenBank/DDBJ databases">
        <title>Phytopthora megakarya and P. palmivora, two closely related causual agents of cacao black pod achieved similar genome size and gene model numbers by different mechanisms.</title>
        <authorList>
            <person name="Ali S."/>
            <person name="Shao J."/>
            <person name="Larry D.J."/>
            <person name="Kronmiller B."/>
            <person name="Shen D."/>
            <person name="Strem M.D."/>
            <person name="Melnick R.L."/>
            <person name="Guiltinan M.J."/>
            <person name="Tyler B.M."/>
            <person name="Meinhardt L.W."/>
            <person name="Bailey B.A."/>
        </authorList>
    </citation>
    <scope>NUCLEOTIDE SEQUENCE [LARGE SCALE GENOMIC DNA]</scope>
    <source>
        <strain evidence="3">zdho120</strain>
    </source>
</reference>
<dbReference type="PANTHER" id="PTHR33977">
    <property type="entry name" value="ZINC ION BINDING PROTEIN"/>
    <property type="match status" value="1"/>
</dbReference>
<keyword evidence="3" id="KW-1185">Reference proteome</keyword>
<evidence type="ECO:0000313" key="3">
    <source>
        <dbReference type="Proteomes" id="UP000198211"/>
    </source>
</evidence>
<protein>
    <recommendedName>
        <fullName evidence="1">MULE transposase domain-containing protein</fullName>
    </recommendedName>
</protein>
<dbReference type="OrthoDB" id="1902038at2759"/>
<name>A0A225WR78_9STRA</name>
<organism evidence="2 3">
    <name type="scientific">Phytophthora megakarya</name>
    <dbReference type="NCBI Taxonomy" id="4795"/>
    <lineage>
        <taxon>Eukaryota</taxon>
        <taxon>Sar</taxon>
        <taxon>Stramenopiles</taxon>
        <taxon>Oomycota</taxon>
        <taxon>Peronosporomycetes</taxon>
        <taxon>Peronosporales</taxon>
        <taxon>Peronosporaceae</taxon>
        <taxon>Phytophthora</taxon>
    </lineage>
</organism>
<dbReference type="Proteomes" id="UP000198211">
    <property type="component" value="Unassembled WGS sequence"/>
</dbReference>
<dbReference type="PANTHER" id="PTHR33977:SF1">
    <property type="entry name" value="ZINC ION BINDING PROTEIN"/>
    <property type="match status" value="1"/>
</dbReference>
<sequence>MPRALEWTVIHTQLPGPEGRTLLDQMKADKFHKVAVSNIVPCTICAALQPHTMRYQILQCSSSSSKMIGGPTVKCPRRVKARNAISLAFQTDWSIFHKVPIPPVVGGWIRTKRLHERWQTILSNHIADSNNGFAPALSKIQNFVVYHRKTKMNNSDDMDEVEKMIWAKAYTGQEDIPTAFSFSNKKRTDGKLLIGEGIDSDEFFVGYTTKSLLQRLNRSPESFIFHLDATFKLSQADSDEFFVGYTTKALLQRLKRSSESFIFHLDATFKLSQVDYTTFVCGISDKQRVFHLVAIFVASQRKQMFASLKLIYRSVVSKDLVLRFVMGDADEAQFNTVQEHFGDETEYLMCLWDMITKFYEHGKTLTPAKLALAAADVYDMHYAISESQYHARKTMAVRRWMADPDILLPSMALRKLFVLAMLPNSTSTNNPVETFNAKIKNDYTLRQRMKMGLLLDQLSRCCNHESLFGGEFQDQVAATAKIKRRAKELRRMELLVKHLR</sequence>
<feature type="domain" description="MULE transposase" evidence="1">
    <location>
        <begin position="263"/>
        <end position="355"/>
    </location>
</feature>
<comment type="caution">
    <text evidence="2">The sequence shown here is derived from an EMBL/GenBank/DDBJ whole genome shotgun (WGS) entry which is preliminary data.</text>
</comment>
<evidence type="ECO:0000259" key="1">
    <source>
        <dbReference type="Pfam" id="PF10551"/>
    </source>
</evidence>
<evidence type="ECO:0000313" key="2">
    <source>
        <dbReference type="EMBL" id="OWZ19549.1"/>
    </source>
</evidence>
<gene>
    <name evidence="2" type="ORF">PHMEG_0006192</name>
</gene>
<dbReference type="AlphaFoldDB" id="A0A225WR78"/>
<dbReference type="InterPro" id="IPR018289">
    <property type="entry name" value="MULE_transposase_dom"/>
</dbReference>
<accession>A0A225WR78</accession>
<proteinExistence type="predicted"/>
<dbReference type="Pfam" id="PF10551">
    <property type="entry name" value="MULE"/>
    <property type="match status" value="1"/>
</dbReference>
<dbReference type="EMBL" id="NBNE01000429">
    <property type="protein sequence ID" value="OWZ19549.1"/>
    <property type="molecule type" value="Genomic_DNA"/>
</dbReference>